<accession>A0ACB8ZQL2</accession>
<dbReference type="Proteomes" id="UP001055811">
    <property type="component" value="Linkage Group LG08"/>
</dbReference>
<reference evidence="2" key="1">
    <citation type="journal article" date="2022" name="Mol. Ecol. Resour.">
        <title>The genomes of chicory, endive, great burdock and yacon provide insights into Asteraceae palaeo-polyploidization history and plant inulin production.</title>
        <authorList>
            <person name="Fan W."/>
            <person name="Wang S."/>
            <person name="Wang H."/>
            <person name="Wang A."/>
            <person name="Jiang F."/>
            <person name="Liu H."/>
            <person name="Zhao H."/>
            <person name="Xu D."/>
            <person name="Zhang Y."/>
        </authorList>
    </citation>
    <scope>NUCLEOTIDE SEQUENCE [LARGE SCALE GENOMIC DNA]</scope>
    <source>
        <strain evidence="2">cv. Punajuju</strain>
    </source>
</reference>
<reference evidence="1 2" key="2">
    <citation type="journal article" date="2022" name="Mol. Ecol. Resour.">
        <title>The genomes of chicory, endive, great burdock and yacon provide insights into Asteraceae paleo-polyploidization history and plant inulin production.</title>
        <authorList>
            <person name="Fan W."/>
            <person name="Wang S."/>
            <person name="Wang H."/>
            <person name="Wang A."/>
            <person name="Jiang F."/>
            <person name="Liu H."/>
            <person name="Zhao H."/>
            <person name="Xu D."/>
            <person name="Zhang Y."/>
        </authorList>
    </citation>
    <scope>NUCLEOTIDE SEQUENCE [LARGE SCALE GENOMIC DNA]</scope>
    <source>
        <strain evidence="2">cv. Punajuju</strain>
        <tissue evidence="1">Leaves</tissue>
    </source>
</reference>
<dbReference type="EMBL" id="CM042016">
    <property type="protein sequence ID" value="KAI3699994.1"/>
    <property type="molecule type" value="Genomic_DNA"/>
</dbReference>
<evidence type="ECO:0000313" key="1">
    <source>
        <dbReference type="EMBL" id="KAI3699994.1"/>
    </source>
</evidence>
<keyword evidence="2" id="KW-1185">Reference proteome</keyword>
<comment type="caution">
    <text evidence="1">The sequence shown here is derived from an EMBL/GenBank/DDBJ whole genome shotgun (WGS) entry which is preliminary data.</text>
</comment>
<organism evidence="1 2">
    <name type="scientific">Cichorium intybus</name>
    <name type="common">Chicory</name>
    <dbReference type="NCBI Taxonomy" id="13427"/>
    <lineage>
        <taxon>Eukaryota</taxon>
        <taxon>Viridiplantae</taxon>
        <taxon>Streptophyta</taxon>
        <taxon>Embryophyta</taxon>
        <taxon>Tracheophyta</taxon>
        <taxon>Spermatophyta</taxon>
        <taxon>Magnoliopsida</taxon>
        <taxon>eudicotyledons</taxon>
        <taxon>Gunneridae</taxon>
        <taxon>Pentapetalae</taxon>
        <taxon>asterids</taxon>
        <taxon>campanulids</taxon>
        <taxon>Asterales</taxon>
        <taxon>Asteraceae</taxon>
        <taxon>Cichorioideae</taxon>
        <taxon>Cichorieae</taxon>
        <taxon>Cichoriinae</taxon>
        <taxon>Cichorium</taxon>
    </lineage>
</organism>
<proteinExistence type="predicted"/>
<sequence>MKSREEISGSCFFLILPGLRKEISRTPSELNRNHKKIDVFEFTIIFLSRFVRDTLLQLVWVWIFSPVNVLEVVGRRVVVETTPIVRKSDLGSLSRKNAMPAALNKEQRFQER</sequence>
<evidence type="ECO:0000313" key="2">
    <source>
        <dbReference type="Proteomes" id="UP001055811"/>
    </source>
</evidence>
<name>A0ACB8ZQL2_CICIN</name>
<gene>
    <name evidence="1" type="ORF">L2E82_44606</name>
</gene>
<protein>
    <submittedName>
        <fullName evidence="1">Uncharacterized protein</fullName>
    </submittedName>
</protein>